<dbReference type="InterPro" id="IPR012962">
    <property type="entry name" value="Pept_M54_archaemetzincn"/>
</dbReference>
<name>A0ABP7UUR5_9FLAO</name>
<proteinExistence type="predicted"/>
<evidence type="ECO:0000256" key="1">
    <source>
        <dbReference type="ARBA" id="ARBA00001947"/>
    </source>
</evidence>
<comment type="cofactor">
    <cofactor evidence="1">
        <name>Zn(2+)</name>
        <dbReference type="ChEBI" id="CHEBI:29105"/>
    </cofactor>
</comment>
<keyword evidence="6 8" id="KW-0482">Metalloprotease</keyword>
<evidence type="ECO:0000313" key="9">
    <source>
        <dbReference type="Proteomes" id="UP001500426"/>
    </source>
</evidence>
<evidence type="ECO:0000256" key="5">
    <source>
        <dbReference type="ARBA" id="ARBA00022833"/>
    </source>
</evidence>
<feature type="signal peptide" evidence="7">
    <location>
        <begin position="1"/>
        <end position="20"/>
    </location>
</feature>
<feature type="chain" id="PRO_5047240812" evidence="7">
    <location>
        <begin position="21"/>
        <end position="191"/>
    </location>
</feature>
<dbReference type="CDD" id="cd11375">
    <property type="entry name" value="Peptidase_M54"/>
    <property type="match status" value="1"/>
</dbReference>
<dbReference type="Gene3D" id="3.40.390.10">
    <property type="entry name" value="Collagenase (Catalytic Domain)"/>
    <property type="match status" value="1"/>
</dbReference>
<evidence type="ECO:0000256" key="2">
    <source>
        <dbReference type="ARBA" id="ARBA00022670"/>
    </source>
</evidence>
<dbReference type="SUPFAM" id="SSF55486">
    <property type="entry name" value="Metalloproteases ('zincins'), catalytic domain"/>
    <property type="match status" value="1"/>
</dbReference>
<dbReference type="EMBL" id="BAABCS010000018">
    <property type="protein sequence ID" value="GAA4053500.1"/>
    <property type="molecule type" value="Genomic_DNA"/>
</dbReference>
<gene>
    <name evidence="8" type="ORF">GCM10022388_19980</name>
</gene>
<keyword evidence="7" id="KW-0732">Signal</keyword>
<dbReference type="PANTHER" id="PTHR15910">
    <property type="entry name" value="ARCHAEMETZINCIN"/>
    <property type="match status" value="1"/>
</dbReference>
<evidence type="ECO:0000256" key="6">
    <source>
        <dbReference type="ARBA" id="ARBA00023049"/>
    </source>
</evidence>
<comment type="caution">
    <text evidence="8">The sequence shown here is derived from an EMBL/GenBank/DDBJ whole genome shotgun (WGS) entry which is preliminary data.</text>
</comment>
<keyword evidence="2" id="KW-0645">Protease</keyword>
<evidence type="ECO:0000256" key="4">
    <source>
        <dbReference type="ARBA" id="ARBA00022801"/>
    </source>
</evidence>
<dbReference type="GO" id="GO:0008237">
    <property type="term" value="F:metallopeptidase activity"/>
    <property type="evidence" value="ECO:0007669"/>
    <property type="project" value="UniProtKB-KW"/>
</dbReference>
<dbReference type="Proteomes" id="UP001500426">
    <property type="component" value="Unassembled WGS sequence"/>
</dbReference>
<dbReference type="Pfam" id="PF07998">
    <property type="entry name" value="Peptidase_M54"/>
    <property type="match status" value="1"/>
</dbReference>
<evidence type="ECO:0000256" key="7">
    <source>
        <dbReference type="SAM" id="SignalP"/>
    </source>
</evidence>
<dbReference type="InterPro" id="IPR024079">
    <property type="entry name" value="MetalloPept_cat_dom_sf"/>
</dbReference>
<dbReference type="PANTHER" id="PTHR15910:SF1">
    <property type="entry name" value="ARCHAEMETZINCIN-2"/>
    <property type="match status" value="1"/>
</dbReference>
<keyword evidence="5" id="KW-0862">Zinc</keyword>
<organism evidence="8 9">
    <name type="scientific">Flavobacterium chungnamense</name>
    <dbReference type="NCBI Taxonomy" id="706182"/>
    <lineage>
        <taxon>Bacteria</taxon>
        <taxon>Pseudomonadati</taxon>
        <taxon>Bacteroidota</taxon>
        <taxon>Flavobacteriia</taxon>
        <taxon>Flavobacteriales</taxon>
        <taxon>Flavobacteriaceae</taxon>
        <taxon>Flavobacterium</taxon>
    </lineage>
</organism>
<evidence type="ECO:0000256" key="3">
    <source>
        <dbReference type="ARBA" id="ARBA00022723"/>
    </source>
</evidence>
<keyword evidence="4" id="KW-0378">Hydrolase</keyword>
<evidence type="ECO:0000313" key="8">
    <source>
        <dbReference type="EMBL" id="GAA4053500.1"/>
    </source>
</evidence>
<keyword evidence="9" id="KW-1185">Reference proteome</keyword>
<accession>A0ABP7UUR5</accession>
<protein>
    <submittedName>
        <fullName evidence="8">Archaemetzincin family Zn-dependent metalloprotease</fullName>
    </submittedName>
</protein>
<sequence>MKKIVLLLLVGIFCSFTTHTPKTIYIQPLGDVNQKYLTYVKNSVTDFYGYTCVIQPKVNLTKDILAASKTRYEASKILNKFKSNENLLLITEKDIAYRKSTSFTEWGIFGLGLRPGKTCVISTFRLKKGVTTQKMLVRLKKVALHEIGHNLGLIHCTHHKDCLMNDAKGTIQQVDREKIWFCSKCSKVIHK</sequence>
<keyword evidence="3" id="KW-0479">Metal-binding</keyword>
<reference evidence="9" key="1">
    <citation type="journal article" date="2019" name="Int. J. Syst. Evol. Microbiol.">
        <title>The Global Catalogue of Microorganisms (GCM) 10K type strain sequencing project: providing services to taxonomists for standard genome sequencing and annotation.</title>
        <authorList>
            <consortium name="The Broad Institute Genomics Platform"/>
            <consortium name="The Broad Institute Genome Sequencing Center for Infectious Disease"/>
            <person name="Wu L."/>
            <person name="Ma J."/>
        </authorList>
    </citation>
    <scope>NUCLEOTIDE SEQUENCE [LARGE SCALE GENOMIC DNA]</scope>
    <source>
        <strain evidence="9">JCM 17068</strain>
    </source>
</reference>
<dbReference type="RefSeq" id="WP_344816518.1">
    <property type="nucleotide sequence ID" value="NZ_BAABCS010000018.1"/>
</dbReference>